<proteinExistence type="inferred from homology"/>
<dbReference type="EC" id="1.1.1.100" evidence="3"/>
<dbReference type="Gene3D" id="3.40.50.720">
    <property type="entry name" value="NAD(P)-binding Rossmann-like Domain"/>
    <property type="match status" value="1"/>
</dbReference>
<organism evidence="3 4">
    <name type="scientific">Paenibacillus filicis</name>
    <dbReference type="NCBI Taxonomy" id="669464"/>
    <lineage>
        <taxon>Bacteria</taxon>
        <taxon>Bacillati</taxon>
        <taxon>Bacillota</taxon>
        <taxon>Bacilli</taxon>
        <taxon>Bacillales</taxon>
        <taxon>Paenibacillaceae</taxon>
        <taxon>Paenibacillus</taxon>
    </lineage>
</organism>
<sequence>MEFAGKTVLVTGSSRGIGAAIAEAFAARGALVIVNYVRNQVAAEHVVAGIRSLGGEAVALQADVTDREAVQAMVDQVEEAFGRLDVVVNNALSPYSFDPKHRKTAWDIGWDDYQTQLEGSLGGAFHICQAAIPLMKEQGGGRIVNLVTNLIDFPVVPYHDYTTAKAALLGYSRNLAVELGAFGITVNCVAPGLTSPTDSSRDTKEDTKNAIIGLTPLGRLASPGDIAGAVLFFASDWASFVTGQCLHVDGGLVMR</sequence>
<dbReference type="EMBL" id="JBBPCC010000021">
    <property type="protein sequence ID" value="MEK8131426.1"/>
    <property type="molecule type" value="Genomic_DNA"/>
</dbReference>
<dbReference type="SUPFAM" id="SSF51735">
    <property type="entry name" value="NAD(P)-binding Rossmann-fold domains"/>
    <property type="match status" value="1"/>
</dbReference>
<dbReference type="PRINTS" id="PR00080">
    <property type="entry name" value="SDRFAMILY"/>
</dbReference>
<dbReference type="PRINTS" id="PR00081">
    <property type="entry name" value="GDHRDH"/>
</dbReference>
<keyword evidence="2 3" id="KW-0560">Oxidoreductase</keyword>
<evidence type="ECO:0000313" key="3">
    <source>
        <dbReference type="EMBL" id="MEK8131426.1"/>
    </source>
</evidence>
<dbReference type="Pfam" id="PF13561">
    <property type="entry name" value="adh_short_C2"/>
    <property type="match status" value="1"/>
</dbReference>
<protein>
    <submittedName>
        <fullName evidence="3">3-oxoacyl-ACP reductase</fullName>
        <ecNumber evidence="3">1.1.1.100</ecNumber>
    </submittedName>
</protein>
<evidence type="ECO:0000256" key="2">
    <source>
        <dbReference type="ARBA" id="ARBA00023002"/>
    </source>
</evidence>
<name>A0ABU9DRD8_9BACL</name>
<accession>A0ABU9DRD8</accession>
<dbReference type="InterPro" id="IPR036291">
    <property type="entry name" value="NAD(P)-bd_dom_sf"/>
</dbReference>
<comment type="caution">
    <text evidence="3">The sequence shown here is derived from an EMBL/GenBank/DDBJ whole genome shotgun (WGS) entry which is preliminary data.</text>
</comment>
<evidence type="ECO:0000256" key="1">
    <source>
        <dbReference type="ARBA" id="ARBA00006484"/>
    </source>
</evidence>
<dbReference type="NCBIfam" id="NF006393">
    <property type="entry name" value="PRK08642.1"/>
    <property type="match status" value="1"/>
</dbReference>
<dbReference type="PANTHER" id="PTHR43639">
    <property type="entry name" value="OXIDOREDUCTASE, SHORT-CHAIN DEHYDROGENASE/REDUCTASE FAMILY (AFU_ORTHOLOGUE AFUA_5G02870)"/>
    <property type="match status" value="1"/>
</dbReference>
<dbReference type="PANTHER" id="PTHR43639:SF1">
    <property type="entry name" value="SHORT-CHAIN DEHYDROGENASE_REDUCTASE FAMILY PROTEIN"/>
    <property type="match status" value="1"/>
</dbReference>
<keyword evidence="4" id="KW-1185">Reference proteome</keyword>
<dbReference type="InterPro" id="IPR002347">
    <property type="entry name" value="SDR_fam"/>
</dbReference>
<reference evidence="3 4" key="1">
    <citation type="submission" date="2024-04" db="EMBL/GenBank/DDBJ databases">
        <title>draft genome sequnece of Paenibacillus filicis.</title>
        <authorList>
            <person name="Kim D.-U."/>
        </authorList>
    </citation>
    <scope>NUCLEOTIDE SEQUENCE [LARGE SCALE GENOMIC DNA]</scope>
    <source>
        <strain evidence="3 4">KACC14197</strain>
    </source>
</reference>
<evidence type="ECO:0000313" key="4">
    <source>
        <dbReference type="Proteomes" id="UP001469365"/>
    </source>
</evidence>
<dbReference type="Proteomes" id="UP001469365">
    <property type="component" value="Unassembled WGS sequence"/>
</dbReference>
<gene>
    <name evidence="3" type="ORF">WMW72_26305</name>
</gene>
<comment type="similarity">
    <text evidence="1">Belongs to the short-chain dehydrogenases/reductases (SDR) family.</text>
</comment>
<dbReference type="GO" id="GO:0004316">
    <property type="term" value="F:3-oxoacyl-[acyl-carrier-protein] reductase (NADPH) activity"/>
    <property type="evidence" value="ECO:0007669"/>
    <property type="project" value="UniProtKB-EC"/>
</dbReference>